<gene>
    <name evidence="9 10 11" type="primary">LOC101848663</name>
</gene>
<dbReference type="RefSeq" id="XP_005100580.1">
    <property type="nucleotide sequence ID" value="XM_005100523.3"/>
</dbReference>
<dbReference type="InterPro" id="IPR001269">
    <property type="entry name" value="DUS_fam"/>
</dbReference>
<dbReference type="RefSeq" id="XP_005100583.1">
    <property type="nucleotide sequence ID" value="XM_005100526.3"/>
</dbReference>
<dbReference type="CDD" id="cd02801">
    <property type="entry name" value="DUS_like_FMN"/>
    <property type="match status" value="1"/>
</dbReference>
<evidence type="ECO:0000256" key="1">
    <source>
        <dbReference type="ARBA" id="ARBA00001917"/>
    </source>
</evidence>
<dbReference type="PANTHER" id="PTHR11082:SF31">
    <property type="entry name" value="TRNA-DIHYDROURIDINE(20A_20B) SYNTHASE [NAD(P)+]-LIKE"/>
    <property type="match status" value="1"/>
</dbReference>
<dbReference type="Pfam" id="PF01207">
    <property type="entry name" value="Dus"/>
    <property type="match status" value="1"/>
</dbReference>
<dbReference type="PIRSF" id="PIRSF006621">
    <property type="entry name" value="Dus"/>
    <property type="match status" value="1"/>
</dbReference>
<dbReference type="RefSeq" id="XP_005100581.1">
    <property type="nucleotide sequence ID" value="XM_005100524.3"/>
</dbReference>
<evidence type="ECO:0000256" key="4">
    <source>
        <dbReference type="ARBA" id="ARBA00022694"/>
    </source>
</evidence>
<dbReference type="GeneID" id="101848663"/>
<evidence type="ECO:0000313" key="10">
    <source>
        <dbReference type="RefSeq" id="XP_005100581.1"/>
    </source>
</evidence>
<proteinExistence type="inferred from homology"/>
<keyword evidence="8" id="KW-1185">Reference proteome</keyword>
<organism evidence="8 11">
    <name type="scientific">Aplysia californica</name>
    <name type="common">California sea hare</name>
    <dbReference type="NCBI Taxonomy" id="6500"/>
    <lineage>
        <taxon>Eukaryota</taxon>
        <taxon>Metazoa</taxon>
        <taxon>Spiralia</taxon>
        <taxon>Lophotrochozoa</taxon>
        <taxon>Mollusca</taxon>
        <taxon>Gastropoda</taxon>
        <taxon>Heterobranchia</taxon>
        <taxon>Euthyneura</taxon>
        <taxon>Tectipleura</taxon>
        <taxon>Aplysiida</taxon>
        <taxon>Aplysioidea</taxon>
        <taxon>Aplysiidae</taxon>
        <taxon>Aplysia</taxon>
    </lineage>
</organism>
<sequence>MSTSSVNGHACASVPQIGQGDQDDCCADFQYQRPLDLFQNKKLVKICAPMVRYSKQGFRMLVRKYDCDLTFTPMIISNSFVRSIKARDSDFTTYAGDRPLIVQFASNSCDDFANATEIVAPYCDGVDLNCGCPQRWAMSAGYGSCLLKKPELVCDMVKQARCRVDRNDFTVSMKIRIHKDLRETVDMCQKAAKTGVSFISVHGRTKEQRAQPVNLEAVRAIKDAVAVPVVANGDIRSLEDSDRVQAETGVDGVMAARGILANPAMYAGYKDTPLQCVQDWVDIALSIGTQFPCFHHHLIFMLEHILSKAERNVFNSLASLSAVLDFLRDNLGIT</sequence>
<reference evidence="9 10" key="1">
    <citation type="submission" date="2025-05" db="UniProtKB">
        <authorList>
            <consortium name="RefSeq"/>
        </authorList>
    </citation>
    <scope>IDENTIFICATION</scope>
</reference>
<evidence type="ECO:0000259" key="7">
    <source>
        <dbReference type="Pfam" id="PF01207"/>
    </source>
</evidence>
<comment type="similarity">
    <text evidence="6">Belongs to the dus family.</text>
</comment>
<keyword evidence="2 6" id="KW-0285">Flavoprotein</keyword>
<dbReference type="Proteomes" id="UP000694888">
    <property type="component" value="Unplaced"/>
</dbReference>
<evidence type="ECO:0000256" key="3">
    <source>
        <dbReference type="ARBA" id="ARBA00022643"/>
    </source>
</evidence>
<keyword evidence="4 6" id="KW-0819">tRNA processing</keyword>
<feature type="domain" description="DUS-like FMN-binding" evidence="7">
    <location>
        <begin position="47"/>
        <end position="312"/>
    </location>
</feature>
<dbReference type="PROSITE" id="PS01136">
    <property type="entry name" value="UPF0034"/>
    <property type="match status" value="1"/>
</dbReference>
<dbReference type="Gene3D" id="3.20.20.70">
    <property type="entry name" value="Aldolase class I"/>
    <property type="match status" value="1"/>
</dbReference>
<name>A0ABM0JSN4_APLCA</name>
<evidence type="ECO:0000313" key="9">
    <source>
        <dbReference type="RefSeq" id="XP_005100580.1"/>
    </source>
</evidence>
<dbReference type="InterPro" id="IPR013785">
    <property type="entry name" value="Aldolase_TIM"/>
</dbReference>
<dbReference type="EC" id="1.3.1.-" evidence="6"/>
<evidence type="ECO:0000256" key="2">
    <source>
        <dbReference type="ARBA" id="ARBA00022630"/>
    </source>
</evidence>
<comment type="function">
    <text evidence="6">Catalyzes the synthesis of dihydrouridine, a modified base found in the D-loop of most tRNAs.</text>
</comment>
<evidence type="ECO:0000313" key="8">
    <source>
        <dbReference type="Proteomes" id="UP000694888"/>
    </source>
</evidence>
<keyword evidence="5 6" id="KW-0560">Oxidoreductase</keyword>
<evidence type="ECO:0000256" key="5">
    <source>
        <dbReference type="ARBA" id="ARBA00023002"/>
    </source>
</evidence>
<dbReference type="InterPro" id="IPR018517">
    <property type="entry name" value="tRNA_hU_synthase_CS"/>
</dbReference>
<dbReference type="PANTHER" id="PTHR11082">
    <property type="entry name" value="TRNA-DIHYDROURIDINE SYNTHASE"/>
    <property type="match status" value="1"/>
</dbReference>
<comment type="cofactor">
    <cofactor evidence="1 6">
        <name>FMN</name>
        <dbReference type="ChEBI" id="CHEBI:58210"/>
    </cofactor>
</comment>
<dbReference type="InterPro" id="IPR035587">
    <property type="entry name" value="DUS-like_FMN-bd"/>
</dbReference>
<protein>
    <recommendedName>
        <fullName evidence="6">tRNA-dihydrouridine synthase</fullName>
        <ecNumber evidence="6">1.3.1.-</ecNumber>
    </recommendedName>
</protein>
<evidence type="ECO:0000313" key="11">
    <source>
        <dbReference type="RefSeq" id="XP_005100583.1"/>
    </source>
</evidence>
<evidence type="ECO:0000256" key="6">
    <source>
        <dbReference type="PIRNR" id="PIRNR006621"/>
    </source>
</evidence>
<keyword evidence="3 6" id="KW-0288">FMN</keyword>
<dbReference type="SUPFAM" id="SSF51395">
    <property type="entry name" value="FMN-linked oxidoreductases"/>
    <property type="match status" value="1"/>
</dbReference>
<accession>A0ABM0JSN4</accession>